<evidence type="ECO:0000256" key="1">
    <source>
        <dbReference type="ARBA" id="ARBA00004141"/>
    </source>
</evidence>
<dbReference type="InterPro" id="IPR025256">
    <property type="entry name" value="TM7S3/TM198-like_dom"/>
</dbReference>
<comment type="caution">
    <text evidence="9">The sequence shown here is derived from an EMBL/GenBank/DDBJ whole genome shotgun (WGS) entry which is preliminary data.</text>
</comment>
<reference evidence="9 10" key="1">
    <citation type="journal article" date="2021" name="Nat. Commun.">
        <title>Genetic determinants of endophytism in the Arabidopsis root mycobiome.</title>
        <authorList>
            <person name="Mesny F."/>
            <person name="Miyauchi S."/>
            <person name="Thiergart T."/>
            <person name="Pickel B."/>
            <person name="Atanasova L."/>
            <person name="Karlsson M."/>
            <person name="Huettel B."/>
            <person name="Barry K.W."/>
            <person name="Haridas S."/>
            <person name="Chen C."/>
            <person name="Bauer D."/>
            <person name="Andreopoulos W."/>
            <person name="Pangilinan J."/>
            <person name="LaButti K."/>
            <person name="Riley R."/>
            <person name="Lipzen A."/>
            <person name="Clum A."/>
            <person name="Drula E."/>
            <person name="Henrissat B."/>
            <person name="Kohler A."/>
            <person name="Grigoriev I.V."/>
            <person name="Martin F.M."/>
            <person name="Hacquard S."/>
        </authorList>
    </citation>
    <scope>NUCLEOTIDE SEQUENCE [LARGE SCALE GENOMIC DNA]</scope>
    <source>
        <strain evidence="9 10">MPI-CAGE-CH-0241</strain>
    </source>
</reference>
<evidence type="ECO:0000256" key="6">
    <source>
        <dbReference type="SAM" id="Phobius"/>
    </source>
</evidence>
<dbReference type="Proteomes" id="UP000777438">
    <property type="component" value="Unassembled WGS sequence"/>
</dbReference>
<dbReference type="PANTHER" id="PTHR39469:SF1">
    <property type="entry name" value="DUF4203 DOMAIN-CONTAINING PROTEIN"/>
    <property type="match status" value="1"/>
</dbReference>
<evidence type="ECO:0000256" key="3">
    <source>
        <dbReference type="ARBA" id="ARBA00022989"/>
    </source>
</evidence>
<feature type="chain" id="PRO_5040433014" description="TM7S3/TM198-like domain-containing protein" evidence="7">
    <location>
        <begin position="24"/>
        <end position="1108"/>
    </location>
</feature>
<feature type="region of interest" description="Disordered" evidence="5">
    <location>
        <begin position="576"/>
        <end position="711"/>
    </location>
</feature>
<feature type="compositionally biased region" description="Polar residues" evidence="5">
    <location>
        <begin position="782"/>
        <end position="791"/>
    </location>
</feature>
<evidence type="ECO:0000313" key="10">
    <source>
        <dbReference type="Proteomes" id="UP000777438"/>
    </source>
</evidence>
<sequence length="1108" mass="120777">MLPRWTRLWALLCLFLVIQLTTAESFRIAARDDKASETTVVKSDSESKTATKQSEATKTTEESDKATESSDSNDESETSVSVTATKTEATKSVEHTASSTVISSNGTLDNSTFVNVTIPAGTLPLTPRLTPGWGVAGTIMLLTGITYALIGIKNQWIHTFFSTAFVASLGVSVLIVYVMSVPVSDAVQGGYVVAAVISGCGLGAASLFFRELLEVLGCALGGFCVSMWLLCLKSGGLLDAVVERAIFIACFTLAGFGFYFSRYTRDWALIVLISFSGATVTVLGIDCFSRAGLKEFWAWIWKLNNDLFPLGANTYPVTKGIRVETAATIIIFLIGVISQIKLWKIVRDQREKRAQEHVEGQRNLAEEEENVGRNIEELNARERRQWERVYGNGDVASTSESPSENGEVVNEKRTRASHTDSSQRQSASVVEVIELTDMTEPEQPKPAAANLMAPEHNKDGVVMVHVAEDDVPQSPFGRDINDKATVAASDDQTSTFVGNDDDRRLSSKPRASQSTAPEVVPLPFVIPPAADDDDARSEGERSSVATFADDEPNTPGLRTSFAKRLSHLSHGSAEMLRNISHRSSRHLSDVAKDEDGESAEELVIPIMSRPRDDDGSMAATIDDSVSAGDRRSLPASELTKPIEITAQLSDRGMLSPSMNEQGKFFDGDNKSVASRSRQDPSEEQPADVEKAKSVNSAATSSRVSLTKDRLPRSMSRVAMSYRTNEWAKHLSQAETPEPDELQIFVPKNPNRESAAPVVVEDLKKTADEGKQPPAPMGRSDSRTSMLSYSASHRSKQHVPAALAILNGDGQTRSPGTTPTGASMPRTSSTSMMRRTSGGGPIEPIAEEQAGTVQPKPIPEEADELREQSLSPPHFNEGQRSPTPGLISYSSPQTLIGQREMFLRNKSQGNLLASPSDLNLHRTSSDAGSLNNYAMYAAGVGADADDLPLSQRKQLMRQNSLNPTASTHSLARLSGGHESPNDLPFDSHQPQRVSSIPTPAAREAALSTFRQQVAHDLRAGTPVVNNTGRETPFTPMSLLGGREAEVQRNIEMGRNILMGQKEAEAQRRERDQRQKEWNDRAFDERMRSGDLLEAHREAMRKMQKHAKDQ</sequence>
<feature type="region of interest" description="Disordered" evidence="5">
    <location>
        <begin position="34"/>
        <end position="91"/>
    </location>
</feature>
<dbReference type="OrthoDB" id="102260at2759"/>
<feature type="transmembrane region" description="Helical" evidence="6">
    <location>
        <begin position="132"/>
        <end position="152"/>
    </location>
</feature>
<feature type="region of interest" description="Disordered" evidence="5">
    <location>
        <begin position="392"/>
        <end position="428"/>
    </location>
</feature>
<keyword evidence="3 6" id="KW-1133">Transmembrane helix</keyword>
<evidence type="ECO:0000256" key="5">
    <source>
        <dbReference type="SAM" id="MobiDB-lite"/>
    </source>
</evidence>
<feature type="transmembrane region" description="Helical" evidence="6">
    <location>
        <begin position="216"/>
        <end position="235"/>
    </location>
</feature>
<feature type="compositionally biased region" description="Polar residues" evidence="5">
    <location>
        <begin position="957"/>
        <end position="968"/>
    </location>
</feature>
<feature type="compositionally biased region" description="Polar residues" evidence="5">
    <location>
        <begin position="808"/>
        <end position="820"/>
    </location>
</feature>
<gene>
    <name evidence="9" type="ORF">B0T10DRAFT_405161</name>
</gene>
<feature type="compositionally biased region" description="Basic and acidic residues" evidence="5">
    <location>
        <begin position="58"/>
        <end position="68"/>
    </location>
</feature>
<keyword evidence="4 6" id="KW-0472">Membrane</keyword>
<feature type="compositionally biased region" description="Polar residues" evidence="5">
    <location>
        <begin position="395"/>
        <end position="404"/>
    </location>
</feature>
<evidence type="ECO:0000259" key="8">
    <source>
        <dbReference type="Pfam" id="PF13886"/>
    </source>
</evidence>
<feature type="region of interest" description="Disordered" evidence="5">
    <location>
        <begin position="763"/>
        <end position="885"/>
    </location>
</feature>
<dbReference type="GO" id="GO:0016020">
    <property type="term" value="C:membrane"/>
    <property type="evidence" value="ECO:0007669"/>
    <property type="project" value="UniProtKB-SubCell"/>
</dbReference>
<protein>
    <recommendedName>
        <fullName evidence="8">TM7S3/TM198-like domain-containing protein</fullName>
    </recommendedName>
</protein>
<feature type="transmembrane region" description="Helical" evidence="6">
    <location>
        <begin position="241"/>
        <end position="260"/>
    </location>
</feature>
<dbReference type="EMBL" id="JAGPYM010000012">
    <property type="protein sequence ID" value="KAH6888566.1"/>
    <property type="molecule type" value="Genomic_DNA"/>
</dbReference>
<feature type="compositionally biased region" description="Polar residues" evidence="5">
    <location>
        <begin position="987"/>
        <end position="996"/>
    </location>
</feature>
<accession>A0A9P8W6F6</accession>
<keyword evidence="2 6" id="KW-0812">Transmembrane</keyword>
<dbReference type="PANTHER" id="PTHR39469">
    <property type="entry name" value="CHROMOSOME 1, WHOLE GENOME SHOTGUN SEQUENCE"/>
    <property type="match status" value="1"/>
</dbReference>
<feature type="region of interest" description="Disordered" evidence="5">
    <location>
        <begin position="472"/>
        <end position="559"/>
    </location>
</feature>
<feature type="region of interest" description="Disordered" evidence="5">
    <location>
        <begin position="1061"/>
        <end position="1089"/>
    </location>
</feature>
<feature type="domain" description="TM7S3/TM198-like" evidence="8">
    <location>
        <begin position="137"/>
        <end position="340"/>
    </location>
</feature>
<feature type="transmembrane region" description="Helical" evidence="6">
    <location>
        <begin position="267"/>
        <end position="285"/>
    </location>
</feature>
<dbReference type="Pfam" id="PF13886">
    <property type="entry name" value="TM7S3_TM198"/>
    <property type="match status" value="1"/>
</dbReference>
<feature type="transmembrane region" description="Helical" evidence="6">
    <location>
        <begin position="191"/>
        <end position="209"/>
    </location>
</feature>
<feature type="compositionally biased region" description="Low complexity" evidence="5">
    <location>
        <begin position="822"/>
        <end position="835"/>
    </location>
</feature>
<feature type="compositionally biased region" description="Polar residues" evidence="5">
    <location>
        <begin position="419"/>
        <end position="428"/>
    </location>
</feature>
<feature type="compositionally biased region" description="Basic and acidic residues" evidence="5">
    <location>
        <begin position="409"/>
        <end position="418"/>
    </location>
</feature>
<evidence type="ECO:0000313" key="9">
    <source>
        <dbReference type="EMBL" id="KAH6888566.1"/>
    </source>
</evidence>
<name>A0A9P8W6F6_9HYPO</name>
<dbReference type="AlphaFoldDB" id="A0A9P8W6F6"/>
<feature type="region of interest" description="Disordered" evidence="5">
    <location>
        <begin position="957"/>
        <end position="999"/>
    </location>
</feature>
<evidence type="ECO:0000256" key="7">
    <source>
        <dbReference type="SAM" id="SignalP"/>
    </source>
</evidence>
<proteinExistence type="predicted"/>
<comment type="subcellular location">
    <subcellularLocation>
        <location evidence="1">Membrane</location>
        <topology evidence="1">Multi-pass membrane protein</topology>
    </subcellularLocation>
</comment>
<keyword evidence="10" id="KW-1185">Reference proteome</keyword>
<feature type="transmembrane region" description="Helical" evidence="6">
    <location>
        <begin position="159"/>
        <end position="179"/>
    </location>
</feature>
<feature type="compositionally biased region" description="Polar residues" evidence="5">
    <location>
        <begin position="693"/>
        <end position="704"/>
    </location>
</feature>
<feature type="signal peptide" evidence="7">
    <location>
        <begin position="1"/>
        <end position="23"/>
    </location>
</feature>
<evidence type="ECO:0000256" key="2">
    <source>
        <dbReference type="ARBA" id="ARBA00022692"/>
    </source>
</evidence>
<organism evidence="9 10">
    <name type="scientific">Thelonectria olida</name>
    <dbReference type="NCBI Taxonomy" id="1576542"/>
    <lineage>
        <taxon>Eukaryota</taxon>
        <taxon>Fungi</taxon>
        <taxon>Dikarya</taxon>
        <taxon>Ascomycota</taxon>
        <taxon>Pezizomycotina</taxon>
        <taxon>Sordariomycetes</taxon>
        <taxon>Hypocreomycetidae</taxon>
        <taxon>Hypocreales</taxon>
        <taxon>Nectriaceae</taxon>
        <taxon>Thelonectria</taxon>
    </lineage>
</organism>
<evidence type="ECO:0000256" key="4">
    <source>
        <dbReference type="ARBA" id="ARBA00023136"/>
    </source>
</evidence>
<keyword evidence="7" id="KW-0732">Signal</keyword>